<dbReference type="AlphaFoldDB" id="A0A3G1KPQ7"/>
<evidence type="ECO:0000259" key="1">
    <source>
        <dbReference type="PROSITE" id="PS50943"/>
    </source>
</evidence>
<dbReference type="EMBL" id="CP017634">
    <property type="protein sequence ID" value="ATW24125.1"/>
    <property type="molecule type" value="Genomic_DNA"/>
</dbReference>
<dbReference type="SMART" id="SM00530">
    <property type="entry name" value="HTH_XRE"/>
    <property type="match status" value="1"/>
</dbReference>
<dbReference type="RefSeq" id="WP_148133306.1">
    <property type="nucleotide sequence ID" value="NZ_CP017634.1"/>
</dbReference>
<dbReference type="Proteomes" id="UP000323521">
    <property type="component" value="Chromosome"/>
</dbReference>
<keyword evidence="3" id="KW-1185">Reference proteome</keyword>
<dbReference type="CDD" id="cd00093">
    <property type="entry name" value="HTH_XRE"/>
    <property type="match status" value="1"/>
</dbReference>
<reference evidence="2 3" key="1">
    <citation type="submission" date="2016-10" db="EMBL/GenBank/DDBJ databases">
        <title>Complete Genome Sequence of Peptococcaceae strain DCMF.</title>
        <authorList>
            <person name="Edwards R.J."/>
            <person name="Holland S.I."/>
            <person name="Deshpande N.P."/>
            <person name="Wong Y.K."/>
            <person name="Ertan H."/>
            <person name="Manefield M."/>
            <person name="Russell T.L."/>
            <person name="Lee M.J."/>
        </authorList>
    </citation>
    <scope>NUCLEOTIDE SEQUENCE [LARGE SCALE GENOMIC DNA]</scope>
    <source>
        <strain evidence="2 3">DCMF</strain>
    </source>
</reference>
<evidence type="ECO:0000313" key="2">
    <source>
        <dbReference type="EMBL" id="ATW24125.1"/>
    </source>
</evidence>
<dbReference type="InterPro" id="IPR010982">
    <property type="entry name" value="Lambda_DNA-bd_dom_sf"/>
</dbReference>
<accession>A0A3G1KPQ7</accession>
<organism evidence="2 3">
    <name type="scientific">Formimonas warabiya</name>
    <dbReference type="NCBI Taxonomy" id="1761012"/>
    <lineage>
        <taxon>Bacteria</taxon>
        <taxon>Bacillati</taxon>
        <taxon>Bacillota</taxon>
        <taxon>Clostridia</taxon>
        <taxon>Eubacteriales</taxon>
        <taxon>Peptococcaceae</taxon>
        <taxon>Candidatus Formimonas</taxon>
    </lineage>
</organism>
<dbReference type="KEGG" id="fwa:DCMF_04425"/>
<evidence type="ECO:0000313" key="3">
    <source>
        <dbReference type="Proteomes" id="UP000323521"/>
    </source>
</evidence>
<proteinExistence type="predicted"/>
<dbReference type="Gene3D" id="1.10.260.40">
    <property type="entry name" value="lambda repressor-like DNA-binding domains"/>
    <property type="match status" value="1"/>
</dbReference>
<dbReference type="SUPFAM" id="SSF47413">
    <property type="entry name" value="lambda repressor-like DNA-binding domains"/>
    <property type="match status" value="1"/>
</dbReference>
<sequence length="85" mass="9681">MKNLVRKYRRELEMTQEELAGRASTSRQTIIDIEKGRIKNPSYKLVSNISIVLGKEVHEIFFAEDVAPVEQFKTDSSTTGNPRIA</sequence>
<dbReference type="PROSITE" id="PS50943">
    <property type="entry name" value="HTH_CROC1"/>
    <property type="match status" value="1"/>
</dbReference>
<dbReference type="InterPro" id="IPR001387">
    <property type="entry name" value="Cro/C1-type_HTH"/>
</dbReference>
<name>A0A3G1KPQ7_FORW1</name>
<protein>
    <recommendedName>
        <fullName evidence="1">HTH cro/C1-type domain-containing protein</fullName>
    </recommendedName>
</protein>
<dbReference type="OrthoDB" id="48775at2"/>
<dbReference type="Pfam" id="PF01381">
    <property type="entry name" value="HTH_3"/>
    <property type="match status" value="1"/>
</dbReference>
<gene>
    <name evidence="2" type="ORF">DCMF_04425</name>
</gene>
<dbReference type="GO" id="GO:0003677">
    <property type="term" value="F:DNA binding"/>
    <property type="evidence" value="ECO:0007669"/>
    <property type="project" value="InterPro"/>
</dbReference>
<feature type="domain" description="HTH cro/C1-type" evidence="1">
    <location>
        <begin position="5"/>
        <end position="60"/>
    </location>
</feature>